<reference evidence="2 3" key="1">
    <citation type="submission" date="2024-10" db="EMBL/GenBank/DDBJ databases">
        <title>The Natural Products Discovery Center: Release of the First 8490 Sequenced Strains for Exploring Actinobacteria Biosynthetic Diversity.</title>
        <authorList>
            <person name="Kalkreuter E."/>
            <person name="Kautsar S.A."/>
            <person name="Yang D."/>
            <person name="Bader C.D."/>
            <person name="Teijaro C.N."/>
            <person name="Fluegel L."/>
            <person name="Davis C.M."/>
            <person name="Simpson J.R."/>
            <person name="Lauterbach L."/>
            <person name="Steele A.D."/>
            <person name="Gui C."/>
            <person name="Meng S."/>
            <person name="Li G."/>
            <person name="Viehrig K."/>
            <person name="Ye F."/>
            <person name="Su P."/>
            <person name="Kiefer A.F."/>
            <person name="Nichols A."/>
            <person name="Cepeda A.J."/>
            <person name="Yan W."/>
            <person name="Fan B."/>
            <person name="Jiang Y."/>
            <person name="Adhikari A."/>
            <person name="Zheng C.-J."/>
            <person name="Schuster L."/>
            <person name="Cowan T.M."/>
            <person name="Smanski M.J."/>
            <person name="Chevrette M.G."/>
            <person name="De Carvalho L.P.S."/>
            <person name="Shen B."/>
        </authorList>
    </citation>
    <scope>NUCLEOTIDE SEQUENCE [LARGE SCALE GENOMIC DNA]</scope>
    <source>
        <strain evidence="2 3">NPDC053399</strain>
    </source>
</reference>
<organism evidence="2 3">
    <name type="scientific">Streptomyces fildesensis</name>
    <dbReference type="NCBI Taxonomy" id="375757"/>
    <lineage>
        <taxon>Bacteria</taxon>
        <taxon>Bacillati</taxon>
        <taxon>Actinomycetota</taxon>
        <taxon>Actinomycetes</taxon>
        <taxon>Kitasatosporales</taxon>
        <taxon>Streptomycetaceae</taxon>
        <taxon>Streptomyces</taxon>
    </lineage>
</organism>
<keyword evidence="2" id="KW-0012">Acyltransferase</keyword>
<proteinExistence type="predicted"/>
<feature type="domain" description="Gamma-glutamylcyclotransferase AIG2-like" evidence="1">
    <location>
        <begin position="11"/>
        <end position="155"/>
    </location>
</feature>
<keyword evidence="3" id="KW-1185">Reference proteome</keyword>
<dbReference type="InterPro" id="IPR013024">
    <property type="entry name" value="GGCT-like"/>
</dbReference>
<dbReference type="InterPro" id="IPR009288">
    <property type="entry name" value="AIG2-like_dom"/>
</dbReference>
<comment type="caution">
    <text evidence="2">The sequence shown here is derived from an EMBL/GenBank/DDBJ whole genome shotgun (WGS) entry which is preliminary data.</text>
</comment>
<dbReference type="GO" id="GO:0016746">
    <property type="term" value="F:acyltransferase activity"/>
    <property type="evidence" value="ECO:0007669"/>
    <property type="project" value="UniProtKB-KW"/>
</dbReference>
<sequence>MTPPPPSRLPFFVYGTLRPGQANHLLVDGRTAPPRPAVLPGALLYAGPGYPYAVAAPSDPAAEPDTDTGTDTDTVSDTVHGELLDVLPDQYDTVLADLDRLEDHVPGARGNLYERLALRVVCDGQRCDAWVYLAGEELARTLRSSGRIIPGGDWVRAQRAHRPS</sequence>
<dbReference type="Gene3D" id="3.10.490.10">
    <property type="entry name" value="Gamma-glutamyl cyclotransferase-like"/>
    <property type="match status" value="1"/>
</dbReference>
<dbReference type="InterPro" id="IPR036568">
    <property type="entry name" value="GGCT-like_sf"/>
</dbReference>
<protein>
    <submittedName>
        <fullName evidence="2">Gamma-glutamylcyclotransferase family protein</fullName>
        <ecNumber evidence="2">2.3.2.-</ecNumber>
    </submittedName>
</protein>
<gene>
    <name evidence="2" type="ORF">ACIGXA_36230</name>
</gene>
<dbReference type="RefSeq" id="WP_399657069.1">
    <property type="nucleotide sequence ID" value="NZ_JBITYG010000015.1"/>
</dbReference>
<accession>A0ABW8CHN1</accession>
<evidence type="ECO:0000259" key="1">
    <source>
        <dbReference type="Pfam" id="PF06094"/>
    </source>
</evidence>
<dbReference type="EMBL" id="JBITYG010000015">
    <property type="protein sequence ID" value="MFI9105969.1"/>
    <property type="molecule type" value="Genomic_DNA"/>
</dbReference>
<dbReference type="Proteomes" id="UP001614394">
    <property type="component" value="Unassembled WGS sequence"/>
</dbReference>
<evidence type="ECO:0000313" key="2">
    <source>
        <dbReference type="EMBL" id="MFI9105969.1"/>
    </source>
</evidence>
<dbReference type="SUPFAM" id="SSF110857">
    <property type="entry name" value="Gamma-glutamyl cyclotransferase-like"/>
    <property type="match status" value="1"/>
</dbReference>
<evidence type="ECO:0000313" key="3">
    <source>
        <dbReference type="Proteomes" id="UP001614394"/>
    </source>
</evidence>
<name>A0ABW8CHN1_9ACTN</name>
<dbReference type="Pfam" id="PF06094">
    <property type="entry name" value="GGACT"/>
    <property type="match status" value="1"/>
</dbReference>
<keyword evidence="2" id="KW-0808">Transferase</keyword>
<dbReference type="CDD" id="cd06661">
    <property type="entry name" value="GGCT_like"/>
    <property type="match status" value="1"/>
</dbReference>
<dbReference type="EC" id="2.3.2.-" evidence="2"/>